<dbReference type="Ensembl" id="ENSPSIT00000016776.1">
    <property type="protein sequence ID" value="ENSPSIP00000016700.1"/>
    <property type="gene ID" value="ENSPSIG00000014866.1"/>
</dbReference>
<keyword evidence="1" id="KW-0472">Membrane</keyword>
<dbReference type="HOGENOM" id="CLU_021316_5_0_1"/>
<accession>K7G8T9</accession>
<dbReference type="EMBL" id="AGCU01077193">
    <property type="status" value="NOT_ANNOTATED_CDS"/>
    <property type="molecule type" value="Genomic_DNA"/>
</dbReference>
<reference evidence="2" key="3">
    <citation type="submission" date="2025-08" db="UniProtKB">
        <authorList>
            <consortium name="Ensembl"/>
        </authorList>
    </citation>
    <scope>IDENTIFICATION</scope>
</reference>
<dbReference type="PANTHER" id="PTHR45913:SF19">
    <property type="entry name" value="LOW QUALITY PROTEIN: ZINC FINGER BED DOMAIN-CONTAINING PROTEIN 5-LIKE"/>
    <property type="match status" value="1"/>
</dbReference>
<organism evidence="2 3">
    <name type="scientific">Pelodiscus sinensis</name>
    <name type="common">Chinese softshell turtle</name>
    <name type="synonym">Trionyx sinensis</name>
    <dbReference type="NCBI Taxonomy" id="13735"/>
    <lineage>
        <taxon>Eukaryota</taxon>
        <taxon>Metazoa</taxon>
        <taxon>Chordata</taxon>
        <taxon>Craniata</taxon>
        <taxon>Vertebrata</taxon>
        <taxon>Euteleostomi</taxon>
        <taxon>Archelosauria</taxon>
        <taxon>Testudinata</taxon>
        <taxon>Testudines</taxon>
        <taxon>Cryptodira</taxon>
        <taxon>Trionychia</taxon>
        <taxon>Trionychidae</taxon>
        <taxon>Pelodiscus</taxon>
    </lineage>
</organism>
<dbReference type="OMA" id="WASAMVE"/>
<reference evidence="3" key="1">
    <citation type="submission" date="2011-10" db="EMBL/GenBank/DDBJ databases">
        <authorList>
            <consortium name="Soft-shell Turtle Genome Consortium"/>
        </authorList>
    </citation>
    <scope>NUCLEOTIDE SEQUENCE [LARGE SCALE GENOMIC DNA]</scope>
    <source>
        <strain evidence="3">Daiwa-1</strain>
    </source>
</reference>
<keyword evidence="1" id="KW-1133">Transmembrane helix</keyword>
<evidence type="ECO:0000313" key="3">
    <source>
        <dbReference type="Proteomes" id="UP000007267"/>
    </source>
</evidence>
<dbReference type="AlphaFoldDB" id="K7G8T9"/>
<reference evidence="2" key="4">
    <citation type="submission" date="2025-09" db="UniProtKB">
        <authorList>
            <consortium name="Ensembl"/>
        </authorList>
    </citation>
    <scope>IDENTIFICATION</scope>
</reference>
<reference evidence="3" key="2">
    <citation type="journal article" date="2013" name="Nat. Genet.">
        <title>The draft genomes of soft-shell turtle and green sea turtle yield insights into the development and evolution of the turtle-specific body plan.</title>
        <authorList>
            <person name="Wang Z."/>
            <person name="Pascual-Anaya J."/>
            <person name="Zadissa A."/>
            <person name="Li W."/>
            <person name="Niimura Y."/>
            <person name="Huang Z."/>
            <person name="Li C."/>
            <person name="White S."/>
            <person name="Xiong Z."/>
            <person name="Fang D."/>
            <person name="Wang B."/>
            <person name="Ming Y."/>
            <person name="Chen Y."/>
            <person name="Zheng Y."/>
            <person name="Kuraku S."/>
            <person name="Pignatelli M."/>
            <person name="Herrero J."/>
            <person name="Beal K."/>
            <person name="Nozawa M."/>
            <person name="Li Q."/>
            <person name="Wang J."/>
            <person name="Zhang H."/>
            <person name="Yu L."/>
            <person name="Shigenobu S."/>
            <person name="Wang J."/>
            <person name="Liu J."/>
            <person name="Flicek P."/>
            <person name="Searle S."/>
            <person name="Wang J."/>
            <person name="Kuratani S."/>
            <person name="Yin Y."/>
            <person name="Aken B."/>
            <person name="Zhang G."/>
            <person name="Irie N."/>
        </authorList>
    </citation>
    <scope>NUCLEOTIDE SEQUENCE [LARGE SCALE GENOMIC DNA]</scope>
    <source>
        <strain evidence="3">Daiwa-1</strain>
    </source>
</reference>
<evidence type="ECO:0000256" key="1">
    <source>
        <dbReference type="SAM" id="Phobius"/>
    </source>
</evidence>
<dbReference type="GeneTree" id="ENSGT00940000160436"/>
<dbReference type="eggNOG" id="ENOG502QT83">
    <property type="taxonomic scope" value="Eukaryota"/>
</dbReference>
<name>K7G8T9_PELSI</name>
<protein>
    <recommendedName>
        <fullName evidence="4">DUF4371 domain-containing protein</fullName>
    </recommendedName>
</protein>
<keyword evidence="3" id="KW-1185">Reference proteome</keyword>
<proteinExistence type="predicted"/>
<dbReference type="PANTHER" id="PTHR45913">
    <property type="entry name" value="EPM2A-INTERACTING PROTEIN 1"/>
    <property type="match status" value="1"/>
</dbReference>
<evidence type="ECO:0008006" key="4">
    <source>
        <dbReference type="Google" id="ProtNLM"/>
    </source>
</evidence>
<dbReference type="Proteomes" id="UP000007267">
    <property type="component" value="Unassembled WGS sequence"/>
</dbReference>
<feature type="transmembrane region" description="Helical" evidence="1">
    <location>
        <begin position="487"/>
        <end position="506"/>
    </location>
</feature>
<keyword evidence="1" id="KW-0812">Transmembrane</keyword>
<evidence type="ECO:0000313" key="2">
    <source>
        <dbReference type="Ensembl" id="ENSPSIP00000016700.1"/>
    </source>
</evidence>
<sequence>VLCYEVLANESVKPANLCCHLTQKHGKYKSKPLDFFQNKLTEFKESEKIMMMMVMGSDHTRAMEASYQVAQLLAKTGKPHTIGKERILLAAKTNVNTMLGERACKQVSLIPLSNNTVQCRIEEMAENTREQLMKVASMQIDETTDIANLAQLLVFVRYEYNGEVNEDLLFCKPLLTRTTTEAIFDMLTCFIVGNNIDLKNALGSCYDWSTPWSYITRIKSVAPYSISIQCSILYREALATKKIPADLKSVLYESVKVVNHIKAHPLNSRLFAALCDEIGNDHRQLLLHKEVRWLSKGKVLTRISELMFLMDTEFELTHCFHDLNWFDKLAYLADVIGHLNGLSLSLQGKAVTHFQVQDKMEAMIKKLELWSSQIDQSNYDSFSNFSDFLITLEMQLLGDVKRTIREHLQSLKTQLQEYVPVSETKNDWIRNPFECINSDTLASLTSKEQDSLIKMSCGNALKQKFLTKYWLHVTTEYPLLSNGATRLILFATTYMCEAAFLVLVAIKTKYQNRLCVESDLRLRLSSIQPDIQSLNEKKRGGGTKKCCLH</sequence>